<evidence type="ECO:0000313" key="3">
    <source>
        <dbReference type="EMBL" id="QWU13969.1"/>
    </source>
</evidence>
<dbReference type="InterPro" id="IPR000835">
    <property type="entry name" value="HTH_MarR-typ"/>
</dbReference>
<evidence type="ECO:0000256" key="1">
    <source>
        <dbReference type="ARBA" id="ARBA00023125"/>
    </source>
</evidence>
<dbReference type="Gene3D" id="1.10.10.10">
    <property type="entry name" value="Winged helix-like DNA-binding domain superfamily/Winged helix DNA-binding domain"/>
    <property type="match status" value="1"/>
</dbReference>
<accession>A0A1H8FT64</accession>
<dbReference type="GO" id="GO:0003677">
    <property type="term" value="F:DNA binding"/>
    <property type="evidence" value="ECO:0007669"/>
    <property type="project" value="UniProtKB-KW"/>
</dbReference>
<dbReference type="GO" id="GO:0006950">
    <property type="term" value="P:response to stress"/>
    <property type="evidence" value="ECO:0007669"/>
    <property type="project" value="TreeGrafter"/>
</dbReference>
<dbReference type="Proteomes" id="UP000198809">
    <property type="component" value="Unassembled WGS sequence"/>
</dbReference>
<evidence type="ECO:0000313" key="5">
    <source>
        <dbReference type="Proteomes" id="UP000198809"/>
    </source>
</evidence>
<sequence>MNDSSERLEAINQLNRAIYTLLTVDGRLRGRATQIPGALSTPHARALKSLTDNGNLSIKELSLHTENRSSAVTQLVDGLEKNGYVERIRSTADRRTVTVSITPKGLEVFQERDAKIKKMQEEELTVFTPEEINTASEIIRRMSKIIDQL</sequence>
<dbReference type="PRINTS" id="PR00598">
    <property type="entry name" value="HTHMARR"/>
</dbReference>
<dbReference type="InterPro" id="IPR039422">
    <property type="entry name" value="MarR/SlyA-like"/>
</dbReference>
<dbReference type="PROSITE" id="PS50995">
    <property type="entry name" value="HTH_MARR_2"/>
    <property type="match status" value="1"/>
</dbReference>
<dbReference type="EMBL" id="CP076607">
    <property type="protein sequence ID" value="QWU13969.1"/>
    <property type="molecule type" value="Genomic_DNA"/>
</dbReference>
<dbReference type="AlphaFoldDB" id="A0A1H8FT64"/>
<dbReference type="InterPro" id="IPR036390">
    <property type="entry name" value="WH_DNA-bd_sf"/>
</dbReference>
<dbReference type="InterPro" id="IPR036388">
    <property type="entry name" value="WH-like_DNA-bd_sf"/>
</dbReference>
<reference evidence="3 6" key="2">
    <citation type="submission" date="2021-06" db="EMBL/GenBank/DDBJ databases">
        <title>Whole genome sequence of Paenibacillus sophorae DSM23020 for comparative genomics.</title>
        <authorList>
            <person name="Kim M.-J."/>
            <person name="Lee G."/>
            <person name="Shin J.-H."/>
        </authorList>
    </citation>
    <scope>NUCLEOTIDE SEQUENCE [LARGE SCALE GENOMIC DNA]</scope>
    <source>
        <strain evidence="3 6">DSM 23020</strain>
    </source>
</reference>
<proteinExistence type="predicted"/>
<feature type="domain" description="HTH marR-type" evidence="2">
    <location>
        <begin position="4"/>
        <end position="144"/>
    </location>
</feature>
<name>A0A1H8FT64_9BACL</name>
<dbReference type="EMBL" id="FODH01000001">
    <property type="protein sequence ID" value="SEN34735.1"/>
    <property type="molecule type" value="Genomic_DNA"/>
</dbReference>
<reference evidence="4 5" key="1">
    <citation type="submission" date="2016-10" db="EMBL/GenBank/DDBJ databases">
        <authorList>
            <person name="de Groot N.N."/>
        </authorList>
    </citation>
    <scope>NUCLEOTIDE SEQUENCE [LARGE SCALE GENOMIC DNA]</scope>
    <source>
        <strain evidence="4 5">CGMCC 1.10238</strain>
    </source>
</reference>
<dbReference type="Proteomes" id="UP000683429">
    <property type="component" value="Chromosome"/>
</dbReference>
<evidence type="ECO:0000313" key="6">
    <source>
        <dbReference type="Proteomes" id="UP000683429"/>
    </source>
</evidence>
<organism evidence="4 5">
    <name type="scientific">Paenibacillus sophorae</name>
    <dbReference type="NCBI Taxonomy" id="1333845"/>
    <lineage>
        <taxon>Bacteria</taxon>
        <taxon>Bacillati</taxon>
        <taxon>Bacillota</taxon>
        <taxon>Bacilli</taxon>
        <taxon>Bacillales</taxon>
        <taxon>Paenibacillaceae</taxon>
        <taxon>Paenibacillus</taxon>
    </lineage>
</organism>
<dbReference type="STRING" id="1333845.SAMN04487895_101232"/>
<protein>
    <submittedName>
        <fullName evidence="4">DNA-binding transcriptional regulator, MarR family</fullName>
    </submittedName>
    <submittedName>
        <fullName evidence="3">MarR family transcriptional regulator</fullName>
    </submittedName>
</protein>
<keyword evidence="6" id="KW-1185">Reference proteome</keyword>
<dbReference type="GO" id="GO:0003700">
    <property type="term" value="F:DNA-binding transcription factor activity"/>
    <property type="evidence" value="ECO:0007669"/>
    <property type="project" value="InterPro"/>
</dbReference>
<dbReference type="PANTHER" id="PTHR33164">
    <property type="entry name" value="TRANSCRIPTIONAL REGULATOR, MARR FAMILY"/>
    <property type="match status" value="1"/>
</dbReference>
<dbReference type="Pfam" id="PF01047">
    <property type="entry name" value="MarR"/>
    <property type="match status" value="1"/>
</dbReference>
<dbReference type="PANTHER" id="PTHR33164:SF43">
    <property type="entry name" value="HTH-TYPE TRANSCRIPTIONAL REPRESSOR YETL"/>
    <property type="match status" value="1"/>
</dbReference>
<dbReference type="OrthoDB" id="166070at2"/>
<keyword evidence="1 4" id="KW-0238">DNA-binding</keyword>
<dbReference type="RefSeq" id="WP_025335151.1">
    <property type="nucleotide sequence ID" value="NZ_CP076607.1"/>
</dbReference>
<evidence type="ECO:0000313" key="4">
    <source>
        <dbReference type="EMBL" id="SEN34735.1"/>
    </source>
</evidence>
<dbReference type="SMART" id="SM00347">
    <property type="entry name" value="HTH_MARR"/>
    <property type="match status" value="1"/>
</dbReference>
<gene>
    <name evidence="3" type="ORF">KP014_18715</name>
    <name evidence="4" type="ORF">SAMN04487895_101232</name>
</gene>
<evidence type="ECO:0000259" key="2">
    <source>
        <dbReference type="PROSITE" id="PS50995"/>
    </source>
</evidence>
<dbReference type="SUPFAM" id="SSF46785">
    <property type="entry name" value="Winged helix' DNA-binding domain"/>
    <property type="match status" value="1"/>
</dbReference>